<dbReference type="PANTHER" id="PTHR34427">
    <property type="entry name" value="DUF4283 DOMAIN PROTEIN"/>
    <property type="match status" value="1"/>
</dbReference>
<feature type="compositionally biased region" description="Basic and acidic residues" evidence="1">
    <location>
        <begin position="145"/>
        <end position="172"/>
    </location>
</feature>
<name>A0A392MA39_9FABA</name>
<sequence>HNIEVMVSFQRGAWVRLYGIPLHAWNEFFFKLCVLDCGRYMRADSCTVEKDGLDYARILIATPALEVVKSVEKLLVEGELIEVKIIEEWGMALGEDACLFDDEPESETYQSDNEAEHGDPEASVNVGMLVDKIAEDMAVEMEEEEHTRLREKVDDKVKHKQPENVSRGEGRDNVALQNSSSASWVPASNVDPATQCDASTGECVTQILEPEELPISADKSTSVNPKKVMVIPSQASASGETKI</sequence>
<evidence type="ECO:0000313" key="2">
    <source>
        <dbReference type="EMBL" id="MCH83074.1"/>
    </source>
</evidence>
<proteinExistence type="predicted"/>
<feature type="non-terminal residue" evidence="2">
    <location>
        <position position="1"/>
    </location>
</feature>
<dbReference type="Proteomes" id="UP000265520">
    <property type="component" value="Unassembled WGS sequence"/>
</dbReference>
<comment type="caution">
    <text evidence="2">The sequence shown here is derived from an EMBL/GenBank/DDBJ whole genome shotgun (WGS) entry which is preliminary data.</text>
</comment>
<gene>
    <name evidence="2" type="ORF">A2U01_0003888</name>
</gene>
<reference evidence="2 3" key="1">
    <citation type="journal article" date="2018" name="Front. Plant Sci.">
        <title>Red Clover (Trifolium pratense) and Zigzag Clover (T. medium) - A Picture of Genomic Similarities and Differences.</title>
        <authorList>
            <person name="Dluhosova J."/>
            <person name="Istvanek J."/>
            <person name="Nedelnik J."/>
            <person name="Repkova J."/>
        </authorList>
    </citation>
    <scope>NUCLEOTIDE SEQUENCE [LARGE SCALE GENOMIC DNA]</scope>
    <source>
        <strain evidence="3">cv. 10/8</strain>
        <tissue evidence="2">Leaf</tissue>
    </source>
</reference>
<accession>A0A392MA39</accession>
<organism evidence="2 3">
    <name type="scientific">Trifolium medium</name>
    <dbReference type="NCBI Taxonomy" id="97028"/>
    <lineage>
        <taxon>Eukaryota</taxon>
        <taxon>Viridiplantae</taxon>
        <taxon>Streptophyta</taxon>
        <taxon>Embryophyta</taxon>
        <taxon>Tracheophyta</taxon>
        <taxon>Spermatophyta</taxon>
        <taxon>Magnoliopsida</taxon>
        <taxon>eudicotyledons</taxon>
        <taxon>Gunneridae</taxon>
        <taxon>Pentapetalae</taxon>
        <taxon>rosids</taxon>
        <taxon>fabids</taxon>
        <taxon>Fabales</taxon>
        <taxon>Fabaceae</taxon>
        <taxon>Papilionoideae</taxon>
        <taxon>50 kb inversion clade</taxon>
        <taxon>NPAAA clade</taxon>
        <taxon>Hologalegina</taxon>
        <taxon>IRL clade</taxon>
        <taxon>Trifolieae</taxon>
        <taxon>Trifolium</taxon>
    </lineage>
</organism>
<evidence type="ECO:0000313" key="3">
    <source>
        <dbReference type="Proteomes" id="UP000265520"/>
    </source>
</evidence>
<dbReference type="PANTHER" id="PTHR34427:SF5">
    <property type="entry name" value="DUF4283 DOMAIN-CONTAINING PROTEIN"/>
    <property type="match status" value="1"/>
</dbReference>
<protein>
    <submittedName>
        <fullName evidence="2">Sulfate transporter</fullName>
    </submittedName>
</protein>
<evidence type="ECO:0000256" key="1">
    <source>
        <dbReference type="SAM" id="MobiDB-lite"/>
    </source>
</evidence>
<keyword evidence="3" id="KW-1185">Reference proteome</keyword>
<feature type="region of interest" description="Disordered" evidence="1">
    <location>
        <begin position="104"/>
        <end position="125"/>
    </location>
</feature>
<dbReference type="EMBL" id="LXQA010004612">
    <property type="protein sequence ID" value="MCH83074.1"/>
    <property type="molecule type" value="Genomic_DNA"/>
</dbReference>
<dbReference type="AlphaFoldDB" id="A0A392MA39"/>
<feature type="region of interest" description="Disordered" evidence="1">
    <location>
        <begin position="142"/>
        <end position="193"/>
    </location>
</feature>